<comment type="caution">
    <text evidence="17">The sequence shown here is derived from an EMBL/GenBank/DDBJ whole genome shotgun (WGS) entry which is preliminary data.</text>
</comment>
<evidence type="ECO:0000313" key="18">
    <source>
        <dbReference type="Proteomes" id="UP000177208"/>
    </source>
</evidence>
<comment type="cofactor">
    <cofactor evidence="2">
        <name>Mn(2+)</name>
        <dbReference type="ChEBI" id="CHEBI:29035"/>
    </cofactor>
</comment>
<evidence type="ECO:0000256" key="1">
    <source>
        <dbReference type="ARBA" id="ARBA00000077"/>
    </source>
</evidence>
<dbReference type="InterPro" id="IPR001352">
    <property type="entry name" value="RNase_HII/HIII"/>
</dbReference>
<organism evidence="17 18">
    <name type="scientific">Candidatus Roizmanbacteria bacterium RIFCSPHIGHO2_01_FULL_39_12c</name>
    <dbReference type="NCBI Taxonomy" id="1802031"/>
    <lineage>
        <taxon>Bacteria</taxon>
        <taxon>Candidatus Roizmaniibacteriota</taxon>
    </lineage>
</organism>
<dbReference type="GO" id="GO:0004523">
    <property type="term" value="F:RNA-DNA hybrid ribonuclease activity"/>
    <property type="evidence" value="ECO:0007669"/>
    <property type="project" value="UniProtKB-EC"/>
</dbReference>
<comment type="subcellular location">
    <subcellularLocation>
        <location evidence="5">Cytoplasm</location>
    </subcellularLocation>
</comment>
<evidence type="ECO:0000256" key="13">
    <source>
        <dbReference type="PROSITE-ProRule" id="PRU01319"/>
    </source>
</evidence>
<sequence>MKKTKPDFKFEKKWWKKGYWVIGVDEVGRGALAGPLHVGAVCFPAAQLRKVNLFGCELASRRTSGSVSPRSPSESEGSLRRSLARTSTSLTNLLSPENKKQIEKIGIDDSKRLSAKKRETLAKLIREQALAYSIGQISNREINRAGIVKATQKAMRKTIMRVMSKISNEVIKESENSSYLFSKLPIYHVLIDGFYLKYLNGIGLKNQTRIIKGDRKSISIAAASIIAKVERDQTMIKLHQKYPIYNFKRNKGYGTRQHIHAIKMHGKSGLHRDLYLRKII</sequence>
<evidence type="ECO:0000256" key="8">
    <source>
        <dbReference type="ARBA" id="ARBA00022722"/>
    </source>
</evidence>
<keyword evidence="8 14" id="KW-0540">Nuclease</keyword>
<dbReference type="GO" id="GO:0046872">
    <property type="term" value="F:metal ion binding"/>
    <property type="evidence" value="ECO:0007669"/>
    <property type="project" value="UniProtKB-KW"/>
</dbReference>
<accession>A0A1F7GFB4</accession>
<evidence type="ECO:0000256" key="5">
    <source>
        <dbReference type="ARBA" id="ARBA00004496"/>
    </source>
</evidence>
<evidence type="ECO:0000256" key="7">
    <source>
        <dbReference type="ARBA" id="ARBA00022490"/>
    </source>
</evidence>
<dbReference type="SUPFAM" id="SSF53098">
    <property type="entry name" value="Ribonuclease H-like"/>
    <property type="match status" value="2"/>
</dbReference>
<keyword evidence="10 14" id="KW-0255">Endonuclease</keyword>
<dbReference type="CDD" id="cd07182">
    <property type="entry name" value="RNase_HII_bacteria_HII_like"/>
    <property type="match status" value="1"/>
</dbReference>
<dbReference type="PANTHER" id="PTHR10954:SF18">
    <property type="entry name" value="RIBONUCLEASE HII"/>
    <property type="match status" value="1"/>
</dbReference>
<evidence type="ECO:0000256" key="9">
    <source>
        <dbReference type="ARBA" id="ARBA00022723"/>
    </source>
</evidence>
<evidence type="ECO:0000256" key="12">
    <source>
        <dbReference type="ARBA" id="ARBA00023211"/>
    </source>
</evidence>
<comment type="cofactor">
    <cofactor evidence="3">
        <name>Mg(2+)</name>
        <dbReference type="ChEBI" id="CHEBI:18420"/>
    </cofactor>
</comment>
<name>A0A1F7GFB4_9BACT</name>
<keyword evidence="9" id="KW-0479">Metal-binding</keyword>
<keyword evidence="11 14" id="KW-0378">Hydrolase</keyword>
<feature type="domain" description="RNase H type-2" evidence="16">
    <location>
        <begin position="19"/>
        <end position="280"/>
    </location>
</feature>
<dbReference type="InterPro" id="IPR036397">
    <property type="entry name" value="RNaseH_sf"/>
</dbReference>
<comment type="function">
    <text evidence="4 14">Endonuclease that specifically degrades the RNA of RNA-DNA hybrids.</text>
</comment>
<feature type="region of interest" description="Disordered" evidence="15">
    <location>
        <begin position="62"/>
        <end position="82"/>
    </location>
</feature>
<evidence type="ECO:0000256" key="15">
    <source>
        <dbReference type="SAM" id="MobiDB-lite"/>
    </source>
</evidence>
<comment type="catalytic activity">
    <reaction evidence="1 14">
        <text>Endonucleolytic cleavage to 5'-phosphomonoester.</text>
        <dbReference type="EC" id="3.1.26.4"/>
    </reaction>
</comment>
<dbReference type="Pfam" id="PF01351">
    <property type="entry name" value="RNase_HII"/>
    <property type="match status" value="1"/>
</dbReference>
<dbReference type="InterPro" id="IPR024567">
    <property type="entry name" value="RNase_HII/HIII_dom"/>
</dbReference>
<evidence type="ECO:0000256" key="2">
    <source>
        <dbReference type="ARBA" id="ARBA00001936"/>
    </source>
</evidence>
<evidence type="ECO:0000256" key="10">
    <source>
        <dbReference type="ARBA" id="ARBA00022759"/>
    </source>
</evidence>
<dbReference type="InterPro" id="IPR012337">
    <property type="entry name" value="RNaseH-like_sf"/>
</dbReference>
<evidence type="ECO:0000259" key="16">
    <source>
        <dbReference type="PROSITE" id="PS51975"/>
    </source>
</evidence>
<evidence type="ECO:0000256" key="11">
    <source>
        <dbReference type="ARBA" id="ARBA00022801"/>
    </source>
</evidence>
<evidence type="ECO:0000313" key="17">
    <source>
        <dbReference type="EMBL" id="OGK17591.1"/>
    </source>
</evidence>
<dbReference type="PROSITE" id="PS51975">
    <property type="entry name" value="RNASE_H_2"/>
    <property type="match status" value="1"/>
</dbReference>
<reference evidence="17 18" key="1">
    <citation type="journal article" date="2016" name="Nat. Commun.">
        <title>Thousands of microbial genomes shed light on interconnected biogeochemical processes in an aquifer system.</title>
        <authorList>
            <person name="Anantharaman K."/>
            <person name="Brown C.T."/>
            <person name="Hug L.A."/>
            <person name="Sharon I."/>
            <person name="Castelle C.J."/>
            <person name="Probst A.J."/>
            <person name="Thomas B.C."/>
            <person name="Singh A."/>
            <person name="Wilkins M.J."/>
            <person name="Karaoz U."/>
            <person name="Brodie E.L."/>
            <person name="Williams K.H."/>
            <person name="Hubbard S.S."/>
            <person name="Banfield J.F."/>
        </authorList>
    </citation>
    <scope>NUCLEOTIDE SEQUENCE [LARGE SCALE GENOMIC DNA]</scope>
</reference>
<keyword evidence="12" id="KW-0464">Manganese</keyword>
<dbReference type="GO" id="GO:0043137">
    <property type="term" value="P:DNA replication, removal of RNA primer"/>
    <property type="evidence" value="ECO:0007669"/>
    <property type="project" value="TreeGrafter"/>
</dbReference>
<comment type="caution">
    <text evidence="13">Lacks conserved residue(s) required for the propagation of feature annotation.</text>
</comment>
<protein>
    <recommendedName>
        <fullName evidence="14">Ribonuclease</fullName>
        <ecNumber evidence="14">3.1.26.4</ecNumber>
    </recommendedName>
</protein>
<comment type="similarity">
    <text evidence="6 14">Belongs to the RNase HII family.</text>
</comment>
<dbReference type="InterPro" id="IPR022898">
    <property type="entry name" value="RNase_HII"/>
</dbReference>
<proteinExistence type="inferred from homology"/>
<dbReference type="GO" id="GO:0032299">
    <property type="term" value="C:ribonuclease H2 complex"/>
    <property type="evidence" value="ECO:0007669"/>
    <property type="project" value="TreeGrafter"/>
</dbReference>
<gene>
    <name evidence="17" type="ORF">A2774_04765</name>
</gene>
<dbReference type="EC" id="3.1.26.4" evidence="14"/>
<dbReference type="GO" id="GO:0003723">
    <property type="term" value="F:RNA binding"/>
    <property type="evidence" value="ECO:0007669"/>
    <property type="project" value="UniProtKB-UniRule"/>
</dbReference>
<dbReference type="GO" id="GO:0006298">
    <property type="term" value="P:mismatch repair"/>
    <property type="evidence" value="ECO:0007669"/>
    <property type="project" value="TreeGrafter"/>
</dbReference>
<evidence type="ECO:0000256" key="6">
    <source>
        <dbReference type="ARBA" id="ARBA00007383"/>
    </source>
</evidence>
<dbReference type="GO" id="GO:0005737">
    <property type="term" value="C:cytoplasm"/>
    <property type="evidence" value="ECO:0007669"/>
    <property type="project" value="UniProtKB-SubCell"/>
</dbReference>
<keyword evidence="7" id="KW-0963">Cytoplasm</keyword>
<dbReference type="Gene3D" id="3.30.420.10">
    <property type="entry name" value="Ribonuclease H-like superfamily/Ribonuclease H"/>
    <property type="match status" value="2"/>
</dbReference>
<dbReference type="PANTHER" id="PTHR10954">
    <property type="entry name" value="RIBONUCLEASE H2 SUBUNIT A"/>
    <property type="match status" value="1"/>
</dbReference>
<evidence type="ECO:0000256" key="3">
    <source>
        <dbReference type="ARBA" id="ARBA00001946"/>
    </source>
</evidence>
<dbReference type="EMBL" id="MFZG01000004">
    <property type="protein sequence ID" value="OGK17591.1"/>
    <property type="molecule type" value="Genomic_DNA"/>
</dbReference>
<dbReference type="Proteomes" id="UP000177208">
    <property type="component" value="Unassembled WGS sequence"/>
</dbReference>
<evidence type="ECO:0000256" key="14">
    <source>
        <dbReference type="RuleBase" id="RU003515"/>
    </source>
</evidence>
<dbReference type="AlphaFoldDB" id="A0A1F7GFB4"/>
<evidence type="ECO:0000256" key="4">
    <source>
        <dbReference type="ARBA" id="ARBA00004065"/>
    </source>
</evidence>